<protein>
    <submittedName>
        <fullName evidence="1">Uncharacterized protein</fullName>
    </submittedName>
</protein>
<dbReference type="PaxDb" id="2903-EOD08364"/>
<dbReference type="Proteomes" id="UP000013827">
    <property type="component" value="Unassembled WGS sequence"/>
</dbReference>
<proteinExistence type="predicted"/>
<accession>A0A0D3IAS9</accession>
<keyword evidence="2" id="KW-1185">Reference proteome</keyword>
<dbReference type="GeneID" id="17254554"/>
<dbReference type="HOGENOM" id="CLU_630810_0_0_1"/>
<organism evidence="1 2">
    <name type="scientific">Emiliania huxleyi (strain CCMP1516)</name>
    <dbReference type="NCBI Taxonomy" id="280463"/>
    <lineage>
        <taxon>Eukaryota</taxon>
        <taxon>Haptista</taxon>
        <taxon>Haptophyta</taxon>
        <taxon>Prymnesiophyceae</taxon>
        <taxon>Isochrysidales</taxon>
        <taxon>Noelaerhabdaceae</taxon>
        <taxon>Emiliania</taxon>
    </lineage>
</organism>
<name>A0A0D3IAS9_EMIH1</name>
<evidence type="ECO:0000313" key="1">
    <source>
        <dbReference type="EnsemblProtists" id="EOD08364"/>
    </source>
</evidence>
<evidence type="ECO:0000313" key="2">
    <source>
        <dbReference type="Proteomes" id="UP000013827"/>
    </source>
</evidence>
<dbReference type="EnsemblProtists" id="EOD08364">
    <property type="protein sequence ID" value="EOD08364"/>
    <property type="gene ID" value="EMIHUDRAFT_422484"/>
</dbReference>
<dbReference type="RefSeq" id="XP_005760793.1">
    <property type="nucleotide sequence ID" value="XM_005760736.1"/>
</dbReference>
<sequence length="435" mass="45757">MRSCAADPAAASKAASADAIAYSGQSCRAGNALFRREAATVFGQEEELAALAAMPEAHNRQAGELEAALRSALRGAAEGAAEADGAAEGLAEAAVEAEGAADAFGRWSRAVATLRPYVLACAWHYAIKPHETECDWWAVANKAAMNAASAEAAAAAAVATAGEVKGRQSAERTKLRAANVHAKAAEAALGKEAEEAAAAAEVAEAAVKEDDPTSRKAAAAARELADAAAAKKEAASASVWRMADAKAKFFASPAWTDEMVVDAATIVLEAMRARLPFTASTSGHDSCMKLQWIRKLLLAWVRTMDRFDESLLDDRAFLRLVRTTAYACLAFREAAALICTGRLTLWIRARQQVFPGDNREGVAVHAVLGAKTASLWEVLKFSGLCSSQCFGTVLEVASALERAAGEYGPAMASKLLLAASESPHICTGYEMYFDH</sequence>
<reference evidence="2" key="1">
    <citation type="journal article" date="2013" name="Nature">
        <title>Pan genome of the phytoplankton Emiliania underpins its global distribution.</title>
        <authorList>
            <person name="Read B.A."/>
            <person name="Kegel J."/>
            <person name="Klute M.J."/>
            <person name="Kuo A."/>
            <person name="Lefebvre S.C."/>
            <person name="Maumus F."/>
            <person name="Mayer C."/>
            <person name="Miller J."/>
            <person name="Monier A."/>
            <person name="Salamov A."/>
            <person name="Young J."/>
            <person name="Aguilar M."/>
            <person name="Claverie J.M."/>
            <person name="Frickenhaus S."/>
            <person name="Gonzalez K."/>
            <person name="Herman E.K."/>
            <person name="Lin Y.C."/>
            <person name="Napier J."/>
            <person name="Ogata H."/>
            <person name="Sarno A.F."/>
            <person name="Shmutz J."/>
            <person name="Schroeder D."/>
            <person name="de Vargas C."/>
            <person name="Verret F."/>
            <person name="von Dassow P."/>
            <person name="Valentin K."/>
            <person name="Van de Peer Y."/>
            <person name="Wheeler G."/>
            <person name="Dacks J.B."/>
            <person name="Delwiche C.F."/>
            <person name="Dyhrman S.T."/>
            <person name="Glockner G."/>
            <person name="John U."/>
            <person name="Richards T."/>
            <person name="Worden A.Z."/>
            <person name="Zhang X."/>
            <person name="Grigoriev I.V."/>
            <person name="Allen A.E."/>
            <person name="Bidle K."/>
            <person name="Borodovsky M."/>
            <person name="Bowler C."/>
            <person name="Brownlee C."/>
            <person name="Cock J.M."/>
            <person name="Elias M."/>
            <person name="Gladyshev V.N."/>
            <person name="Groth M."/>
            <person name="Guda C."/>
            <person name="Hadaegh A."/>
            <person name="Iglesias-Rodriguez M.D."/>
            <person name="Jenkins J."/>
            <person name="Jones B.M."/>
            <person name="Lawson T."/>
            <person name="Leese F."/>
            <person name="Lindquist E."/>
            <person name="Lobanov A."/>
            <person name="Lomsadze A."/>
            <person name="Malik S.B."/>
            <person name="Marsh M.E."/>
            <person name="Mackinder L."/>
            <person name="Mock T."/>
            <person name="Mueller-Roeber B."/>
            <person name="Pagarete A."/>
            <person name="Parker M."/>
            <person name="Probert I."/>
            <person name="Quesneville H."/>
            <person name="Raines C."/>
            <person name="Rensing S.A."/>
            <person name="Riano-Pachon D.M."/>
            <person name="Richier S."/>
            <person name="Rokitta S."/>
            <person name="Shiraiwa Y."/>
            <person name="Soanes D.M."/>
            <person name="van der Giezen M."/>
            <person name="Wahlund T.M."/>
            <person name="Williams B."/>
            <person name="Wilson W."/>
            <person name="Wolfe G."/>
            <person name="Wurch L.L."/>
        </authorList>
    </citation>
    <scope>NUCLEOTIDE SEQUENCE</scope>
</reference>
<dbReference type="KEGG" id="ehx:EMIHUDRAFT_422484"/>
<dbReference type="AlphaFoldDB" id="A0A0D3IAS9"/>
<reference evidence="1" key="2">
    <citation type="submission" date="2024-10" db="UniProtKB">
        <authorList>
            <consortium name="EnsemblProtists"/>
        </authorList>
    </citation>
    <scope>IDENTIFICATION</scope>
</reference>